<evidence type="ECO:0000256" key="3">
    <source>
        <dbReference type="ARBA" id="ARBA00022617"/>
    </source>
</evidence>
<dbReference type="AlphaFoldDB" id="A0A445JZW6"/>
<dbReference type="Proteomes" id="UP000289340">
    <property type="component" value="Chromosome 7"/>
</dbReference>
<dbReference type="GO" id="GO:0020037">
    <property type="term" value="F:heme binding"/>
    <property type="evidence" value="ECO:0007669"/>
    <property type="project" value="InterPro"/>
</dbReference>
<proteinExistence type="inferred from homology"/>
<dbReference type="InterPro" id="IPR001128">
    <property type="entry name" value="Cyt_P450"/>
</dbReference>
<dbReference type="GO" id="GO:0005506">
    <property type="term" value="F:iron ion binding"/>
    <property type="evidence" value="ECO:0007669"/>
    <property type="project" value="InterPro"/>
</dbReference>
<comment type="cofactor">
    <cofactor evidence="1 8">
        <name>heme</name>
        <dbReference type="ChEBI" id="CHEBI:30413"/>
    </cofactor>
</comment>
<reference evidence="10 11" key="1">
    <citation type="submission" date="2018-09" db="EMBL/GenBank/DDBJ databases">
        <title>A high-quality reference genome of wild soybean provides a powerful tool to mine soybean genomes.</title>
        <authorList>
            <person name="Xie M."/>
            <person name="Chung C.Y.L."/>
            <person name="Li M.-W."/>
            <person name="Wong F.-L."/>
            <person name="Chan T.-F."/>
            <person name="Lam H.-M."/>
        </authorList>
    </citation>
    <scope>NUCLEOTIDE SEQUENCE [LARGE SCALE GENOMIC DNA]</scope>
    <source>
        <strain evidence="11">cv. W05</strain>
        <tissue evidence="10">Hypocotyl of etiolated seedlings</tissue>
    </source>
</reference>
<dbReference type="GO" id="GO:0004497">
    <property type="term" value="F:monooxygenase activity"/>
    <property type="evidence" value="ECO:0007669"/>
    <property type="project" value="UniProtKB-KW"/>
</dbReference>
<dbReference type="CDD" id="cd11073">
    <property type="entry name" value="CYP76-like"/>
    <property type="match status" value="1"/>
</dbReference>
<dbReference type="FunFam" id="1.10.630.10:FF:000126">
    <property type="entry name" value="Predicted protein"/>
    <property type="match status" value="1"/>
</dbReference>
<dbReference type="PANTHER" id="PTHR47951:SF7">
    <property type="entry name" value="FLAVONOID 3',5'-HYDROXYLASE-LIKE ISOFORM X1"/>
    <property type="match status" value="1"/>
</dbReference>
<evidence type="ECO:0000256" key="2">
    <source>
        <dbReference type="ARBA" id="ARBA00010617"/>
    </source>
</evidence>
<keyword evidence="3 8" id="KW-0349">Heme</keyword>
<dbReference type="PANTHER" id="PTHR47951">
    <property type="entry name" value="OS08G0547900 PROTEIN"/>
    <property type="match status" value="1"/>
</dbReference>
<evidence type="ECO:0000256" key="7">
    <source>
        <dbReference type="ARBA" id="ARBA00023033"/>
    </source>
</evidence>
<evidence type="ECO:0000313" key="11">
    <source>
        <dbReference type="Proteomes" id="UP000289340"/>
    </source>
</evidence>
<comment type="caution">
    <text evidence="10">The sequence shown here is derived from an EMBL/GenBank/DDBJ whole genome shotgun (WGS) entry which is preliminary data.</text>
</comment>
<evidence type="ECO:0000256" key="4">
    <source>
        <dbReference type="ARBA" id="ARBA00022723"/>
    </source>
</evidence>
<dbReference type="PRINTS" id="PR00463">
    <property type="entry name" value="EP450I"/>
</dbReference>
<dbReference type="EMBL" id="QZWG01000007">
    <property type="protein sequence ID" value="RZC04057.1"/>
    <property type="molecule type" value="Genomic_DNA"/>
</dbReference>
<keyword evidence="5 9" id="KW-0560">Oxidoreductase</keyword>
<protein>
    <submittedName>
        <fullName evidence="10">Flavonoid 3'-monooxygenase</fullName>
    </submittedName>
</protein>
<gene>
    <name evidence="10" type="ORF">D0Y65_018610</name>
</gene>
<evidence type="ECO:0000256" key="5">
    <source>
        <dbReference type="ARBA" id="ARBA00023002"/>
    </source>
</evidence>
<dbReference type="Pfam" id="PF00067">
    <property type="entry name" value="p450"/>
    <property type="match status" value="1"/>
</dbReference>
<keyword evidence="7 9" id="KW-0503">Monooxygenase</keyword>
<accession>A0A445JZW6</accession>
<evidence type="ECO:0000313" key="10">
    <source>
        <dbReference type="EMBL" id="RZC04057.1"/>
    </source>
</evidence>
<dbReference type="SUPFAM" id="SSF48264">
    <property type="entry name" value="Cytochrome P450"/>
    <property type="match status" value="1"/>
</dbReference>
<keyword evidence="4 8" id="KW-0479">Metal-binding</keyword>
<dbReference type="InterPro" id="IPR002401">
    <property type="entry name" value="Cyt_P450_E_grp-I"/>
</dbReference>
<dbReference type="InterPro" id="IPR017972">
    <property type="entry name" value="Cyt_P450_CS"/>
</dbReference>
<feature type="binding site" description="axial binding residue" evidence="8">
    <location>
        <position position="469"/>
    </location>
    <ligand>
        <name>heme</name>
        <dbReference type="ChEBI" id="CHEBI:30413"/>
    </ligand>
    <ligandPart>
        <name>Fe</name>
        <dbReference type="ChEBI" id="CHEBI:18248"/>
    </ligandPart>
</feature>
<evidence type="ECO:0000256" key="9">
    <source>
        <dbReference type="RuleBase" id="RU000461"/>
    </source>
</evidence>
<keyword evidence="11" id="KW-1185">Reference proteome</keyword>
<evidence type="ECO:0000256" key="8">
    <source>
        <dbReference type="PIRSR" id="PIRSR602401-1"/>
    </source>
</evidence>
<dbReference type="PRINTS" id="PR00385">
    <property type="entry name" value="P450"/>
</dbReference>
<comment type="similarity">
    <text evidence="2 9">Belongs to the cytochrome P450 family.</text>
</comment>
<dbReference type="Gene3D" id="1.10.630.10">
    <property type="entry name" value="Cytochrome P450"/>
    <property type="match status" value="1"/>
</dbReference>
<dbReference type="InterPro" id="IPR036396">
    <property type="entry name" value="Cyt_P450_sf"/>
</dbReference>
<dbReference type="Gramene" id="XM_028385523.1">
    <property type="protein sequence ID" value="XP_028241324.1"/>
    <property type="gene ID" value="LOC114419745"/>
</dbReference>
<dbReference type="GO" id="GO:0016705">
    <property type="term" value="F:oxidoreductase activity, acting on paired donors, with incorporation or reduction of molecular oxygen"/>
    <property type="evidence" value="ECO:0007669"/>
    <property type="project" value="InterPro"/>
</dbReference>
<sequence length="531" mass="59662">MLLSSFCVTWPYLWCWDSTSLHPILTILVTLISVLCLLRWFKNSSYEATLPSPLPPGPLGLPLLGYLPFLGTNPHLKFHKLAQVYGPIYKLMLGTKTFIVVSSPSLVKEIVRDQDTVFANRDPPISVLVALYGGTDIASLPLGPRWRKARKIFVSEMLSNTNISSSFSHRKIEVKKSIRDVYEKKIGCPISISELAFLTATNAIMSMIWGETLQGEEGAAIGAKFRAFVSELMVLVGKPNVSDLYPALAWLDLQGIETRTRKVSQWIDKFFDSAIEKRMNGTGEGENKSKKKDLLQYLLELTKSDSDSASMTMNEIKAILIDIVVGGTETTSTTLEWVVARLLQHPEAMKRVHEELDEAIGLDNCIELESQLSKLQHLEAVIKETLRLHPPLPFLIPRCPSQTSTVGGYTIPKGAQVMLNVWTIHRDPDIWEDALEFRPQRFLSDAGKLDYWGGNKFEYLPFGSGRRICAGLPLAEKMMMFMLASFLHSFEWRLPSGTELEFSGKFGVVVKKMKPLVVIPKPRLSKPELYQ</sequence>
<evidence type="ECO:0000256" key="1">
    <source>
        <dbReference type="ARBA" id="ARBA00001971"/>
    </source>
</evidence>
<keyword evidence="6 8" id="KW-0408">Iron</keyword>
<dbReference type="PROSITE" id="PS00086">
    <property type="entry name" value="CYTOCHROME_P450"/>
    <property type="match status" value="1"/>
</dbReference>
<organism evidence="10 11">
    <name type="scientific">Glycine soja</name>
    <name type="common">Wild soybean</name>
    <dbReference type="NCBI Taxonomy" id="3848"/>
    <lineage>
        <taxon>Eukaryota</taxon>
        <taxon>Viridiplantae</taxon>
        <taxon>Streptophyta</taxon>
        <taxon>Embryophyta</taxon>
        <taxon>Tracheophyta</taxon>
        <taxon>Spermatophyta</taxon>
        <taxon>Magnoliopsida</taxon>
        <taxon>eudicotyledons</taxon>
        <taxon>Gunneridae</taxon>
        <taxon>Pentapetalae</taxon>
        <taxon>rosids</taxon>
        <taxon>fabids</taxon>
        <taxon>Fabales</taxon>
        <taxon>Fabaceae</taxon>
        <taxon>Papilionoideae</taxon>
        <taxon>50 kb inversion clade</taxon>
        <taxon>NPAAA clade</taxon>
        <taxon>indigoferoid/millettioid clade</taxon>
        <taxon>Phaseoleae</taxon>
        <taxon>Glycine</taxon>
        <taxon>Glycine subgen. Soja</taxon>
    </lineage>
</organism>
<evidence type="ECO:0000256" key="6">
    <source>
        <dbReference type="ARBA" id="ARBA00023004"/>
    </source>
</evidence>
<name>A0A445JZW6_GLYSO</name>